<gene>
    <name evidence="1" type="ORF">PAND9192_04064</name>
</gene>
<protein>
    <submittedName>
        <fullName evidence="1">Uncharacterized protein</fullName>
    </submittedName>
</protein>
<organism evidence="1 2">
    <name type="scientific">Photobacterium andalusiense</name>
    <dbReference type="NCBI Taxonomy" id="2204296"/>
    <lineage>
        <taxon>Bacteria</taxon>
        <taxon>Pseudomonadati</taxon>
        <taxon>Pseudomonadota</taxon>
        <taxon>Gammaproteobacteria</taxon>
        <taxon>Vibrionales</taxon>
        <taxon>Vibrionaceae</taxon>
        <taxon>Photobacterium</taxon>
    </lineage>
</organism>
<dbReference type="EMBL" id="FYAJ01000066">
    <property type="protein sequence ID" value="SMY39148.1"/>
    <property type="molecule type" value="Genomic_DNA"/>
</dbReference>
<accession>A0A1Y6MTH0</accession>
<proteinExistence type="predicted"/>
<reference evidence="2" key="1">
    <citation type="submission" date="2017-06" db="EMBL/GenBank/DDBJ databases">
        <authorList>
            <person name="Rodrigo-Torres L."/>
            <person name="Arahal R.D."/>
            <person name="Lucena T."/>
        </authorList>
    </citation>
    <scope>NUCLEOTIDE SEQUENCE [LARGE SCALE GENOMIC DNA]</scope>
    <source>
        <strain evidence="2">CECT 9192</strain>
    </source>
</reference>
<name>A0A1Y6MTH0_9GAMM</name>
<evidence type="ECO:0000313" key="1">
    <source>
        <dbReference type="EMBL" id="SMY39148.1"/>
    </source>
</evidence>
<evidence type="ECO:0000313" key="2">
    <source>
        <dbReference type="Proteomes" id="UP000195719"/>
    </source>
</evidence>
<sequence>MKRTGLAIPKISATLGVTDRTFKLIASRLNIPDAKNPHIADEASLCCEADGTCHSENQRDPRRANRLFILIASRLDIPDAKNPHIADEASLCCEADGTCHSENQRDPRCDRPNIQTFCI</sequence>
<dbReference type="Proteomes" id="UP000195719">
    <property type="component" value="Unassembled WGS sequence"/>
</dbReference>
<keyword evidence="2" id="KW-1185">Reference proteome</keyword>
<dbReference type="AlphaFoldDB" id="A0A1Y6MTH0"/>